<dbReference type="AlphaFoldDB" id="H5SM20"/>
<feature type="domain" description="ABC transmembrane type-1" evidence="8">
    <location>
        <begin position="58"/>
        <end position="239"/>
    </location>
</feature>
<dbReference type="GO" id="GO:0055085">
    <property type="term" value="P:transmembrane transport"/>
    <property type="evidence" value="ECO:0007669"/>
    <property type="project" value="InterPro"/>
</dbReference>
<feature type="transmembrane region" description="Helical" evidence="7">
    <location>
        <begin position="176"/>
        <end position="200"/>
    </location>
</feature>
<feature type="transmembrane region" description="Helical" evidence="7">
    <location>
        <begin position="57"/>
        <end position="84"/>
    </location>
</feature>
<keyword evidence="6 7" id="KW-0472">Membrane</keyword>
<comment type="similarity">
    <text evidence="7">Belongs to the binding-protein-dependent transport system permease family.</text>
</comment>
<evidence type="ECO:0000256" key="3">
    <source>
        <dbReference type="ARBA" id="ARBA00022475"/>
    </source>
</evidence>
<dbReference type="EMBL" id="AP011705">
    <property type="protein sequence ID" value="BAL54962.1"/>
    <property type="molecule type" value="Genomic_DNA"/>
</dbReference>
<sequence length="249" mass="27129">MPRGNASGFALALLMVAGSFGLWEAAVSFWNIPVYLLPAPSRIAQTFFAQPTYFLEALFVTIGEAAAGLMLGTLVGVLVALLVILQPGVERGVMTLAILVKSTPLAAIAPLLTIWLGFGMLPKVIITALLVFFPMLVNVLVGMQSAGREMLDLLRVLQASEWQVLVHLRFWLSLPYLFAALRVVTPLSLVGAVIAEWTGASNGLGRVMWLAYSNLNLPPMFAAIFILSLFGMFAYGLIVWLEKRVIHWV</sequence>
<reference evidence="10" key="1">
    <citation type="journal article" date="2005" name="Environ. Microbiol.">
        <title>Genetic and functional properties of uncultivated thermophilic crenarchaeotes from a subsurface gold mine as revealed by analysis of genome fragments.</title>
        <authorList>
            <person name="Nunoura T."/>
            <person name="Hirayama H."/>
            <person name="Takami H."/>
            <person name="Oida H."/>
            <person name="Nishi S."/>
            <person name="Shimamura S."/>
            <person name="Suzuki Y."/>
            <person name="Inagaki F."/>
            <person name="Takai K."/>
            <person name="Nealson K.H."/>
            <person name="Horikoshi K."/>
        </authorList>
    </citation>
    <scope>NUCLEOTIDE SEQUENCE</scope>
</reference>
<dbReference type="Gene3D" id="1.10.3720.10">
    <property type="entry name" value="MetI-like"/>
    <property type="match status" value="1"/>
</dbReference>
<evidence type="ECO:0000256" key="5">
    <source>
        <dbReference type="ARBA" id="ARBA00022989"/>
    </source>
</evidence>
<keyword evidence="5 7" id="KW-1133">Transmembrane helix</keyword>
<feature type="transmembrane region" description="Helical" evidence="7">
    <location>
        <begin position="124"/>
        <end position="141"/>
    </location>
</feature>
<name>H5SM20_9CHLR</name>
<evidence type="ECO:0000256" key="1">
    <source>
        <dbReference type="ARBA" id="ARBA00004651"/>
    </source>
</evidence>
<dbReference type="EMBL" id="AP011770">
    <property type="protein sequence ID" value="BAL57206.1"/>
    <property type="molecule type" value="Genomic_DNA"/>
</dbReference>
<keyword evidence="3" id="KW-1003">Cell membrane</keyword>
<evidence type="ECO:0000256" key="2">
    <source>
        <dbReference type="ARBA" id="ARBA00022448"/>
    </source>
</evidence>
<proteinExistence type="inferred from homology"/>
<evidence type="ECO:0000313" key="9">
    <source>
        <dbReference type="EMBL" id="BAL54962.1"/>
    </source>
</evidence>
<dbReference type="GO" id="GO:0005886">
    <property type="term" value="C:plasma membrane"/>
    <property type="evidence" value="ECO:0007669"/>
    <property type="project" value="UniProtKB-SubCell"/>
</dbReference>
<gene>
    <name evidence="9" type="ORF">HGMM_F22C05C08</name>
    <name evidence="10" type="ORF">HGMM_F48D12C05</name>
</gene>
<dbReference type="InterPro" id="IPR035906">
    <property type="entry name" value="MetI-like_sf"/>
</dbReference>
<reference evidence="10" key="2">
    <citation type="journal article" date="2012" name="PLoS ONE">
        <title>A Deeply Branching Thermophilic Bacterium with an Ancient Acetyl-CoA Pathway Dominates a Subsurface Ecosystem.</title>
        <authorList>
            <person name="Takami H."/>
            <person name="Noguchi H."/>
            <person name="Takaki Y."/>
            <person name="Uchiyama I."/>
            <person name="Toyoda A."/>
            <person name="Nishi S."/>
            <person name="Chee G.-J."/>
            <person name="Arai W."/>
            <person name="Nunoura T."/>
            <person name="Itoh T."/>
            <person name="Hattori M."/>
            <person name="Takai K."/>
        </authorList>
    </citation>
    <scope>NUCLEOTIDE SEQUENCE</scope>
</reference>
<evidence type="ECO:0000259" key="8">
    <source>
        <dbReference type="PROSITE" id="PS50928"/>
    </source>
</evidence>
<comment type="subcellular location">
    <subcellularLocation>
        <location evidence="1 7">Cell membrane</location>
        <topology evidence="1 7">Multi-pass membrane protein</topology>
    </subcellularLocation>
</comment>
<feature type="transmembrane region" description="Helical" evidence="7">
    <location>
        <begin position="96"/>
        <end position="118"/>
    </location>
</feature>
<evidence type="ECO:0000256" key="4">
    <source>
        <dbReference type="ARBA" id="ARBA00022692"/>
    </source>
</evidence>
<keyword evidence="2 7" id="KW-0813">Transport</keyword>
<keyword evidence="4 7" id="KW-0812">Transmembrane</keyword>
<dbReference type="SUPFAM" id="SSF161098">
    <property type="entry name" value="MetI-like"/>
    <property type="match status" value="1"/>
</dbReference>
<dbReference type="InterPro" id="IPR000515">
    <property type="entry name" value="MetI-like"/>
</dbReference>
<evidence type="ECO:0000256" key="6">
    <source>
        <dbReference type="ARBA" id="ARBA00023136"/>
    </source>
</evidence>
<dbReference type="PANTHER" id="PTHR30151:SF20">
    <property type="entry name" value="ABC TRANSPORTER PERMEASE PROTEIN HI_0355-RELATED"/>
    <property type="match status" value="1"/>
</dbReference>
<accession>H5SM20</accession>
<organism evidence="10">
    <name type="scientific">uncultured Chloroflexota bacterium</name>
    <dbReference type="NCBI Taxonomy" id="166587"/>
    <lineage>
        <taxon>Bacteria</taxon>
        <taxon>Bacillati</taxon>
        <taxon>Chloroflexota</taxon>
        <taxon>environmental samples</taxon>
    </lineage>
</organism>
<evidence type="ECO:0000313" key="10">
    <source>
        <dbReference type="EMBL" id="BAL57206.1"/>
    </source>
</evidence>
<dbReference type="PANTHER" id="PTHR30151">
    <property type="entry name" value="ALKANE SULFONATE ABC TRANSPORTER-RELATED, MEMBRANE SUBUNIT"/>
    <property type="match status" value="1"/>
</dbReference>
<dbReference type="PROSITE" id="PS50928">
    <property type="entry name" value="ABC_TM1"/>
    <property type="match status" value="1"/>
</dbReference>
<protein>
    <submittedName>
        <fullName evidence="10">Binding-protein-dependent transport systems inner membrane component</fullName>
    </submittedName>
</protein>
<feature type="transmembrane region" description="Helical" evidence="7">
    <location>
        <begin position="220"/>
        <end position="241"/>
    </location>
</feature>
<dbReference type="Pfam" id="PF00528">
    <property type="entry name" value="BPD_transp_1"/>
    <property type="match status" value="1"/>
</dbReference>
<evidence type="ECO:0000256" key="7">
    <source>
        <dbReference type="RuleBase" id="RU363032"/>
    </source>
</evidence>